<comment type="caution">
    <text evidence="5">The sequence shown here is derived from an EMBL/GenBank/DDBJ whole genome shotgun (WGS) entry which is preliminary data.</text>
</comment>
<dbReference type="OrthoDB" id="1735853at2759"/>
<evidence type="ECO:0000256" key="2">
    <source>
        <dbReference type="PROSITE-ProRule" id="PRU00103"/>
    </source>
</evidence>
<dbReference type="Pfam" id="PF23579">
    <property type="entry name" value="ARM_TBCD"/>
    <property type="match status" value="1"/>
</dbReference>
<protein>
    <submittedName>
        <fullName evidence="5">Uncharacterized protein</fullName>
    </submittedName>
</protein>
<dbReference type="GO" id="GO:0007021">
    <property type="term" value="P:tubulin complex assembly"/>
    <property type="evidence" value="ECO:0007669"/>
    <property type="project" value="InterPro"/>
</dbReference>
<sequence>MDDSQYDNRIFTAFEKKEEFTELQNQILFPEPSGRSPGEDAEAYGGIAMKISNILDEYLEQSYLVDSHLESLITPVVNQLKASASEARAGVTERNSEYTARVAFLLYLYVKFRGYKTITRFFPHEIADLEIALGFLLMPNGPASIPRYWSLRYIMLLWLSLICMLPFDLEQFDEHEHRGRTAANIESVAKAQLSKAGVERDAAAILLSRLYSRKDTVSKFPAFLLWSKDLIQSSTEVFSVMGCLRVLCEVTKSGSAYLVQDHLPAFLQVSLAVSEHKNLMSNTVIRKLRTKLVARVVLRLLPVRSRRSRKRGKILIGTTDEQEESLDNDEIDVPEETESTLEELFQGLQDKDTVVRYSAAKGIARIAERLPADFGEQILDNVLQLYSIHSIALARMYELPTVAEATWHGASIACAELARRGLIANHKLQEVLDWQGKALYFDIRQGSHSIGSSVRDAASYVIWSLAKAQSTDALAPFMVDLSQKLVTVSIYDREVHIRRAASAAFQECVGRTNLCPHGIPVLGKTDFYSVGLRRNAFLVAAPEVAGYEEYRTVLIDHVLGFTLRHWDPVMRQLGAQSLKEICHRDMSTLAPTIATRLAEYLTFPDSADVHGALLALTELASECRQDVHLEPLRRQIFSYLETIPPTTVLSHRHELITAAACNLIATSIALEDLESPSKGALPPWRKIIEFGLKNRGIAVQESAAEAIVDRQVLCIVYEYAITADTGTYDQSPTTLQNVEARRNAYASISQILENVVPRLSEHLTPAVVCEMIDSLQVGLEDYTTDERGDVGSWIRMVCIKGLADVSVILLANGQHIPALESYLPPAKFHTAIGGILKQGVERLDNVRQQAGQQLLRILELQLLNLPGKERWAVEGGSLMHRLFLNGEENIGWHEGTWLFPKAVQLLEIKEYRRQLLSGLVLSVSSRTDSTQRPVSTSLVNFAKSLPPRETADAGYSSQTLAEDLIAHCSQNLTANGIVIPVLQTFNVLLEGDAFEALHEHPSGSQSLRTLFSIASRNIPKVKNVQRISACMRILVNMLPMPALRPQCVAKLPEFLAHRYPKMRADTAEYLYLILQTKDLGIETDEAEDVILETEWHLADNRSSSDLATVREAAWRCAELLSEE</sequence>
<feature type="repeat" description="HEAT" evidence="2">
    <location>
        <begin position="340"/>
        <end position="377"/>
    </location>
</feature>
<evidence type="ECO:0000259" key="4">
    <source>
        <dbReference type="Pfam" id="PF25767"/>
    </source>
</evidence>
<dbReference type="InterPro" id="IPR016024">
    <property type="entry name" value="ARM-type_fold"/>
</dbReference>
<dbReference type="InterPro" id="IPR022577">
    <property type="entry name" value="TBCD_C"/>
</dbReference>
<dbReference type="PANTHER" id="PTHR12658">
    <property type="entry name" value="BETA-TUBULIN COFACTOR D"/>
    <property type="match status" value="1"/>
</dbReference>
<dbReference type="InterPro" id="IPR011989">
    <property type="entry name" value="ARM-like"/>
</dbReference>
<evidence type="ECO:0000256" key="1">
    <source>
        <dbReference type="ARBA" id="ARBA00023186"/>
    </source>
</evidence>
<accession>A0A4R0RFJ7</accession>
<reference evidence="5 6" key="1">
    <citation type="submission" date="2018-11" db="EMBL/GenBank/DDBJ databases">
        <title>Genome assembly of Steccherinum ochraceum LE-BIN_3174, the white-rot fungus of the Steccherinaceae family (The Residual Polyporoid clade, Polyporales, Basidiomycota).</title>
        <authorList>
            <person name="Fedorova T.V."/>
            <person name="Glazunova O.A."/>
            <person name="Landesman E.O."/>
            <person name="Moiseenko K.V."/>
            <person name="Psurtseva N.V."/>
            <person name="Savinova O.S."/>
            <person name="Shakhova N.V."/>
            <person name="Tyazhelova T.V."/>
            <person name="Vasina D.V."/>
        </authorList>
    </citation>
    <scope>NUCLEOTIDE SEQUENCE [LARGE SCALE GENOMIC DNA]</scope>
    <source>
        <strain evidence="5 6">LE-BIN_3174</strain>
    </source>
</reference>
<dbReference type="AlphaFoldDB" id="A0A4R0RFJ7"/>
<dbReference type="GO" id="GO:0048487">
    <property type="term" value="F:beta-tubulin binding"/>
    <property type="evidence" value="ECO:0007669"/>
    <property type="project" value="InterPro"/>
</dbReference>
<dbReference type="InterPro" id="IPR033162">
    <property type="entry name" value="TBCD"/>
</dbReference>
<name>A0A4R0RFJ7_9APHY</name>
<proteinExistence type="predicted"/>
<evidence type="ECO:0000313" key="5">
    <source>
        <dbReference type="EMBL" id="TCD65493.1"/>
    </source>
</evidence>
<evidence type="ECO:0000313" key="6">
    <source>
        <dbReference type="Proteomes" id="UP000292702"/>
    </source>
</evidence>
<dbReference type="GO" id="GO:0005096">
    <property type="term" value="F:GTPase activator activity"/>
    <property type="evidence" value="ECO:0007669"/>
    <property type="project" value="InterPro"/>
</dbReference>
<dbReference type="STRING" id="92696.A0A4R0RFJ7"/>
<organism evidence="5 6">
    <name type="scientific">Steccherinum ochraceum</name>
    <dbReference type="NCBI Taxonomy" id="92696"/>
    <lineage>
        <taxon>Eukaryota</taxon>
        <taxon>Fungi</taxon>
        <taxon>Dikarya</taxon>
        <taxon>Basidiomycota</taxon>
        <taxon>Agaricomycotina</taxon>
        <taxon>Agaricomycetes</taxon>
        <taxon>Polyporales</taxon>
        <taxon>Steccherinaceae</taxon>
        <taxon>Steccherinum</taxon>
    </lineage>
</organism>
<dbReference type="Proteomes" id="UP000292702">
    <property type="component" value="Unassembled WGS sequence"/>
</dbReference>
<dbReference type="InterPro" id="IPR058033">
    <property type="entry name" value="ARM_TBCD_2nd"/>
</dbReference>
<keyword evidence="1" id="KW-0143">Chaperone</keyword>
<dbReference type="PROSITE" id="PS50077">
    <property type="entry name" value="HEAT_REPEAT"/>
    <property type="match status" value="1"/>
</dbReference>
<dbReference type="InterPro" id="IPR021133">
    <property type="entry name" value="HEAT_type_2"/>
</dbReference>
<dbReference type="PANTHER" id="PTHR12658:SF0">
    <property type="entry name" value="TUBULIN-SPECIFIC CHAPERONE D"/>
    <property type="match status" value="1"/>
</dbReference>
<keyword evidence="6" id="KW-1185">Reference proteome</keyword>
<dbReference type="GO" id="GO:0007023">
    <property type="term" value="P:post-chaperonin tubulin folding pathway"/>
    <property type="evidence" value="ECO:0007669"/>
    <property type="project" value="InterPro"/>
</dbReference>
<feature type="domain" description="Tubulin-folding cofactor D C-terminal" evidence="3">
    <location>
        <begin position="829"/>
        <end position="1026"/>
    </location>
</feature>
<dbReference type="Pfam" id="PF12612">
    <property type="entry name" value="TFCD_C"/>
    <property type="match status" value="1"/>
</dbReference>
<dbReference type="Pfam" id="PF25767">
    <property type="entry name" value="ARM_TBCD_2nd"/>
    <property type="match status" value="1"/>
</dbReference>
<feature type="domain" description="Tubulin-folding cofactor D ARM repeats" evidence="4">
    <location>
        <begin position="318"/>
        <end position="519"/>
    </location>
</feature>
<gene>
    <name evidence="5" type="ORF">EIP91_002577</name>
</gene>
<dbReference type="SUPFAM" id="SSF48371">
    <property type="entry name" value="ARM repeat"/>
    <property type="match status" value="1"/>
</dbReference>
<evidence type="ECO:0000259" key="3">
    <source>
        <dbReference type="Pfam" id="PF12612"/>
    </source>
</evidence>
<dbReference type="EMBL" id="RWJN01000178">
    <property type="protein sequence ID" value="TCD65493.1"/>
    <property type="molecule type" value="Genomic_DNA"/>
</dbReference>
<dbReference type="GO" id="GO:0000226">
    <property type="term" value="P:microtubule cytoskeleton organization"/>
    <property type="evidence" value="ECO:0007669"/>
    <property type="project" value="TreeGrafter"/>
</dbReference>
<dbReference type="Gene3D" id="1.25.10.10">
    <property type="entry name" value="Leucine-rich Repeat Variant"/>
    <property type="match status" value="1"/>
</dbReference>